<proteinExistence type="predicted"/>
<organism evidence="4 5">
    <name type="scientific">Ananas comosus</name>
    <name type="common">Pineapple</name>
    <name type="synonym">Ananas ananas</name>
    <dbReference type="NCBI Taxonomy" id="4615"/>
    <lineage>
        <taxon>Eukaryota</taxon>
        <taxon>Viridiplantae</taxon>
        <taxon>Streptophyta</taxon>
        <taxon>Embryophyta</taxon>
        <taxon>Tracheophyta</taxon>
        <taxon>Spermatophyta</taxon>
        <taxon>Magnoliopsida</taxon>
        <taxon>Liliopsida</taxon>
        <taxon>Poales</taxon>
        <taxon>Bromeliaceae</taxon>
        <taxon>Bromelioideae</taxon>
        <taxon>Ananas</taxon>
    </lineage>
</organism>
<dbReference type="Pfam" id="PF05003">
    <property type="entry name" value="DUF668"/>
    <property type="match status" value="1"/>
</dbReference>
<feature type="region of interest" description="Disordered" evidence="1">
    <location>
        <begin position="330"/>
        <end position="363"/>
    </location>
</feature>
<reference evidence="4 5" key="1">
    <citation type="journal article" date="2016" name="DNA Res.">
        <title>The draft genome of MD-2 pineapple using hybrid error correction of long reads.</title>
        <authorList>
            <person name="Redwan R.M."/>
            <person name="Saidin A."/>
            <person name="Kumar S.V."/>
        </authorList>
    </citation>
    <scope>NUCLEOTIDE SEQUENCE [LARGE SCALE GENOMIC DNA]</scope>
    <source>
        <strain evidence="5">cv. MD2</strain>
        <tissue evidence="4">Leaf</tissue>
    </source>
</reference>
<dbReference type="AlphaFoldDB" id="A0A199VTB4"/>
<feature type="domain" description="DUF3475" evidence="3">
    <location>
        <begin position="59"/>
        <end position="109"/>
    </location>
</feature>
<dbReference type="GO" id="GO:0045927">
    <property type="term" value="P:positive regulation of growth"/>
    <property type="evidence" value="ECO:0007669"/>
    <property type="project" value="InterPro"/>
</dbReference>
<dbReference type="PANTHER" id="PTHR31371">
    <property type="entry name" value="BNAC09G50660D PROTEIN"/>
    <property type="match status" value="1"/>
</dbReference>
<dbReference type="InterPro" id="IPR007700">
    <property type="entry name" value="DUF668"/>
</dbReference>
<dbReference type="InterPro" id="IPR021864">
    <property type="entry name" value="DUF3475"/>
</dbReference>
<accession>A0A199VTB4</accession>
<evidence type="ECO:0000259" key="3">
    <source>
        <dbReference type="Pfam" id="PF11961"/>
    </source>
</evidence>
<evidence type="ECO:0000256" key="1">
    <source>
        <dbReference type="SAM" id="MobiDB-lite"/>
    </source>
</evidence>
<evidence type="ECO:0000259" key="2">
    <source>
        <dbReference type="Pfam" id="PF05003"/>
    </source>
</evidence>
<feature type="domain" description="DUF668" evidence="2">
    <location>
        <begin position="386"/>
        <end position="475"/>
    </location>
</feature>
<dbReference type="PANTHER" id="PTHR31371:SF2">
    <property type="entry name" value="PLANT_PROTEIN (DUF668)"/>
    <property type="match status" value="1"/>
</dbReference>
<name>A0A199VTB4_ANACO</name>
<comment type="caution">
    <text evidence="4">The sequence shown here is derived from an EMBL/GenBank/DDBJ whole genome shotgun (WGS) entry which is preliminary data.</text>
</comment>
<feature type="region of interest" description="Disordered" evidence="1">
    <location>
        <begin position="14"/>
        <end position="52"/>
    </location>
</feature>
<gene>
    <name evidence="4" type="ORF">ACMD2_23457</name>
</gene>
<dbReference type="EMBL" id="LSRQ01000909">
    <property type="protein sequence ID" value="OAY80289.1"/>
    <property type="molecule type" value="Genomic_DNA"/>
</dbReference>
<dbReference type="STRING" id="4615.A0A199VTB4"/>
<dbReference type="Pfam" id="PF11961">
    <property type="entry name" value="DUF3475"/>
    <property type="match status" value="1"/>
</dbReference>
<evidence type="ECO:0000313" key="5">
    <source>
        <dbReference type="Proteomes" id="UP000092600"/>
    </source>
</evidence>
<dbReference type="Proteomes" id="UP000092600">
    <property type="component" value="Unassembled WGS sequence"/>
</dbReference>
<sequence>MVAEPLIHKMLSALSLDSSPSSSSSSGSGGDKKKSRSKSKRESKSGSGGGGGGGGAVGILSFEVANAMSRAANLWRALAEAEAEAGAGRGVRRLVSGDERYLAALAVAERLDELNRVAAAAARLGRRCSVPALLGFEHVHSDLLSGRPLPASPSPSPSLLLPPSAVPHLFRKMDRLAAATAALYAELEALADLEQSAKKLSPDAAARRALDNKIRWQRHDVRHLRDASLWNHSFDSAVLLLARAVCSLHSRLRLLFGPDPLPPPPLFPSPSPSLPFPFPPIPIPPSQPIQLEFSFPDRRDDAAFRLNCSAAPGRLFMDCLSLTSSAAEASFDDDDDHRSGSSHYKTGPLLPPSGEQGPPPKSGRIAAARLKFGPKTKLTALAPPSTVGGSALALHYANIVIIIEKLLRYPHLVGEEVRDDLYQMLPSSLRAALRKSLKSYVKSLAIYDAPLAHDWKEKLEKILVWLAPMAHSMIRWQTERNFEQQQIVLKGNVLLLETLYFADREKTEAVICELLVGLNYICRYEQQQNALLDCASSLDFDDCTDWQVQ</sequence>
<evidence type="ECO:0008006" key="6">
    <source>
        <dbReference type="Google" id="ProtNLM"/>
    </source>
</evidence>
<protein>
    <recommendedName>
        <fullName evidence="6">DUF668 domain-containing protein</fullName>
    </recommendedName>
</protein>
<evidence type="ECO:0000313" key="4">
    <source>
        <dbReference type="EMBL" id="OAY80289.1"/>
    </source>
</evidence>